<dbReference type="HOGENOM" id="CLU_073582_0_0_6"/>
<reference evidence="5" key="1">
    <citation type="journal article" date="2005" name="Science">
        <title>Life at depth: Photobacterium profundum genome sequence and expression analysis.</title>
        <authorList>
            <person name="Vezzi A."/>
            <person name="Campanaro S."/>
            <person name="D'Angelo M."/>
            <person name="Simonato F."/>
            <person name="Vitulo N."/>
            <person name="Lauro F.M."/>
            <person name="Cestaro A."/>
            <person name="Malacrida G."/>
            <person name="Simionati B."/>
            <person name="Cannata N."/>
            <person name="Romualdi C."/>
            <person name="Bartlett D.H."/>
            <person name="Valle G."/>
        </authorList>
    </citation>
    <scope>NUCLEOTIDE SEQUENCE [LARGE SCALE GENOMIC DNA]</scope>
    <source>
        <strain evidence="5">ATCC BAA-1253 / SS9</strain>
    </source>
</reference>
<evidence type="ECO:0000313" key="5">
    <source>
        <dbReference type="Proteomes" id="UP000000593"/>
    </source>
</evidence>
<dbReference type="STRING" id="298386.PBPRA0307"/>
<keyword evidence="2" id="KW-0677">Repeat</keyword>
<keyword evidence="5" id="KW-1185">Reference proteome</keyword>
<feature type="repeat" description="WD" evidence="3">
    <location>
        <begin position="205"/>
        <end position="246"/>
    </location>
</feature>
<dbReference type="PROSITE" id="PS50082">
    <property type="entry name" value="WD_REPEATS_2"/>
    <property type="match status" value="3"/>
</dbReference>
<protein>
    <submittedName>
        <fullName evidence="4">Uncharacterized protein</fullName>
    </submittedName>
</protein>
<proteinExistence type="predicted"/>
<dbReference type="Pfam" id="PF00400">
    <property type="entry name" value="WD40"/>
    <property type="match status" value="3"/>
</dbReference>
<dbReference type="PROSITE" id="PS50294">
    <property type="entry name" value="WD_REPEATS_REGION"/>
    <property type="match status" value="1"/>
</dbReference>
<dbReference type="PROSITE" id="PS51257">
    <property type="entry name" value="PROKAR_LIPOPROTEIN"/>
    <property type="match status" value="1"/>
</dbReference>
<dbReference type="InterPro" id="IPR019775">
    <property type="entry name" value="WD40_repeat_CS"/>
</dbReference>
<dbReference type="Gene3D" id="2.130.10.10">
    <property type="entry name" value="YVTN repeat-like/Quinoprotein amine dehydrogenase"/>
    <property type="match status" value="2"/>
</dbReference>
<evidence type="ECO:0000313" key="4">
    <source>
        <dbReference type="EMBL" id="CAG18746.1"/>
    </source>
</evidence>
<name>Q6LVC9_PHOPR</name>
<accession>Q6LVC9</accession>
<dbReference type="PROSITE" id="PS00678">
    <property type="entry name" value="WD_REPEATS_1"/>
    <property type="match status" value="1"/>
</dbReference>
<dbReference type="EMBL" id="CR378663">
    <property type="protein sequence ID" value="CAG18746.1"/>
    <property type="molecule type" value="Genomic_DNA"/>
</dbReference>
<dbReference type="InterPro" id="IPR015943">
    <property type="entry name" value="WD40/YVTN_repeat-like_dom_sf"/>
</dbReference>
<dbReference type="SMART" id="SM00320">
    <property type="entry name" value="WD40"/>
    <property type="match status" value="5"/>
</dbReference>
<feature type="repeat" description="WD" evidence="3">
    <location>
        <begin position="249"/>
        <end position="290"/>
    </location>
</feature>
<organism evidence="4 5">
    <name type="scientific">Photobacterium profundum (strain SS9)</name>
    <dbReference type="NCBI Taxonomy" id="298386"/>
    <lineage>
        <taxon>Bacteria</taxon>
        <taxon>Pseudomonadati</taxon>
        <taxon>Pseudomonadota</taxon>
        <taxon>Gammaproteobacteria</taxon>
        <taxon>Vibrionales</taxon>
        <taxon>Vibrionaceae</taxon>
        <taxon>Photobacterium</taxon>
    </lineage>
</organism>
<evidence type="ECO:0000256" key="3">
    <source>
        <dbReference type="PROSITE-ProRule" id="PRU00221"/>
    </source>
</evidence>
<dbReference type="AlphaFoldDB" id="Q6LVC9"/>
<evidence type="ECO:0000256" key="2">
    <source>
        <dbReference type="ARBA" id="ARBA00022737"/>
    </source>
</evidence>
<feature type="repeat" description="WD" evidence="3">
    <location>
        <begin position="164"/>
        <end position="205"/>
    </location>
</feature>
<dbReference type="InterPro" id="IPR011047">
    <property type="entry name" value="Quinoprotein_ADH-like_sf"/>
</dbReference>
<dbReference type="PANTHER" id="PTHR19879">
    <property type="entry name" value="TRANSCRIPTION INITIATION FACTOR TFIID"/>
    <property type="match status" value="1"/>
</dbReference>
<dbReference type="Proteomes" id="UP000000593">
    <property type="component" value="Chromosome 1"/>
</dbReference>
<gene>
    <name evidence="4" type="primary">SO1064</name>
    <name evidence="4" type="ordered locus">PBPRA0307</name>
</gene>
<dbReference type="InterPro" id="IPR001680">
    <property type="entry name" value="WD40_rpt"/>
</dbReference>
<keyword evidence="1 3" id="KW-0853">WD repeat</keyword>
<dbReference type="eggNOG" id="COG2319">
    <property type="taxonomic scope" value="Bacteria"/>
</dbReference>
<dbReference type="KEGG" id="ppr:PBPRA0307"/>
<sequence>MKRNQTLMRKVFHIVSFILALTTLSGCFFSSSEVNRWILTPEGATSFSLSRDGRFALLHSAKQGILLWDLQQNKKLADFGSQDPHHNTVMSSSISDNNRFAITATAQNFAVWDLAWGKSDGLWSLSDGVIRDVDIANNGQHVVLALSNGKALYIDLGTGRRLEFLAHQEKVNSVAVSANGQYVLSGGNDYFAYLWDTRSGQIIHTFEHTSRINRVALQRDGKLAMTADGGNDIFIWDLQTGKKQVALSIRLRQQNLSSARFSDDGTMLATGTPSRRVELWDTTTGKNIGRWEAAPLQDARPPSAVVYDVAITPSGQVVSGTSAGIAQTWTTD</sequence>
<dbReference type="PANTHER" id="PTHR19879:SF9">
    <property type="entry name" value="TRANSCRIPTION INITIATION FACTOR TFIID SUBUNIT 5"/>
    <property type="match status" value="1"/>
</dbReference>
<dbReference type="SUPFAM" id="SSF50998">
    <property type="entry name" value="Quinoprotein alcohol dehydrogenase-like"/>
    <property type="match status" value="1"/>
</dbReference>
<evidence type="ECO:0000256" key="1">
    <source>
        <dbReference type="ARBA" id="ARBA00022574"/>
    </source>
</evidence>